<feature type="domain" description="Type I restriction modification DNA specificity" evidence="5">
    <location>
        <begin position="23"/>
        <end position="197"/>
    </location>
</feature>
<feature type="domain" description="Type I restriction modification DNA specificity" evidence="5">
    <location>
        <begin position="235"/>
        <end position="395"/>
    </location>
</feature>
<dbReference type="Pfam" id="PF01420">
    <property type="entry name" value="Methylase_S"/>
    <property type="match status" value="2"/>
</dbReference>
<keyword evidence="6" id="KW-0540">Nuclease</keyword>
<keyword evidence="2" id="KW-0680">Restriction system</keyword>
<dbReference type="GeneID" id="14407177"/>
<dbReference type="GO" id="GO:0003677">
    <property type="term" value="F:DNA binding"/>
    <property type="evidence" value="ECO:0007669"/>
    <property type="project" value="UniProtKB-KW"/>
</dbReference>
<feature type="coiled-coil region" evidence="4">
    <location>
        <begin position="380"/>
        <end position="407"/>
    </location>
</feature>
<dbReference type="STRING" id="867904.Metho_1368"/>
<dbReference type="PANTHER" id="PTHR30408:SF12">
    <property type="entry name" value="TYPE I RESTRICTION ENZYME MJAVIII SPECIFICITY SUBUNIT"/>
    <property type="match status" value="1"/>
</dbReference>
<comment type="similarity">
    <text evidence="1">Belongs to the type-I restriction system S methylase family.</text>
</comment>
<evidence type="ECO:0000259" key="5">
    <source>
        <dbReference type="Pfam" id="PF01420"/>
    </source>
</evidence>
<sequence>MSTESVAESIPPGYKQTEVGVIPEDWEIVTLGNVVTKFIHGGTPSTKHEDYWKGDIPWITGADILNQQVSEIRRLITTDAVKNSSTNIVNKGNLLLVSRTGVGKLAIASCDIAISQDFTGICTKNDNLSTEYLFRFLDMNQSFLKNQNQGTSILGITRETLSSILIFFPPTLAEQEAIATALSDTDALIESLEQLIAKKRQIKQGAMQELLTGKRRLPGFEVKKGYKHTEIGMIPEDWVVKTLGSFCEIVAGRDLVRDDFSPIDSDMHKFPIYSNSIADKGLYGYSKSYQYEPDKITVTARGDVGHAFYRSMKFSAIGRLLVLSSQQQYDLRFITEYINNFVDFALESTGVPQLTAPQISKYAIALPSNITEQTAIATILSDMDAEITALEEKLSKTRQIKQGMMQELLTGRIRLV</sequence>
<dbReference type="Gene3D" id="1.10.287.1120">
    <property type="entry name" value="Bipartite methylase S protein"/>
    <property type="match status" value="1"/>
</dbReference>
<dbReference type="GO" id="GO:0009307">
    <property type="term" value="P:DNA restriction-modification system"/>
    <property type="evidence" value="ECO:0007669"/>
    <property type="project" value="UniProtKB-KW"/>
</dbReference>
<keyword evidence="3" id="KW-0238">DNA-binding</keyword>
<evidence type="ECO:0000313" key="6">
    <source>
        <dbReference type="EMBL" id="AGB49582.1"/>
    </source>
</evidence>
<keyword evidence="7" id="KW-1185">Reference proteome</keyword>
<dbReference type="EMBL" id="CP003362">
    <property type="protein sequence ID" value="AGB49582.1"/>
    <property type="molecule type" value="Genomic_DNA"/>
</dbReference>
<dbReference type="AlphaFoldDB" id="L0KVV5"/>
<proteinExistence type="inferred from homology"/>
<dbReference type="InterPro" id="IPR000055">
    <property type="entry name" value="Restrct_endonuc_typeI_TRD"/>
</dbReference>
<dbReference type="GO" id="GO:0004519">
    <property type="term" value="F:endonuclease activity"/>
    <property type="evidence" value="ECO:0007669"/>
    <property type="project" value="UniProtKB-KW"/>
</dbReference>
<evidence type="ECO:0000313" key="7">
    <source>
        <dbReference type="Proteomes" id="UP000010866"/>
    </source>
</evidence>
<dbReference type="REBASE" id="58804">
    <property type="entry name" value="S.Mho15978ORF1367P"/>
</dbReference>
<dbReference type="KEGG" id="mhz:Metho_1368"/>
<dbReference type="Proteomes" id="UP000010866">
    <property type="component" value="Chromosome"/>
</dbReference>
<protein>
    <submittedName>
        <fullName evidence="6">Restriction endonuclease S subunit</fullName>
    </submittedName>
</protein>
<accession>L0KVV5</accession>
<evidence type="ECO:0000256" key="3">
    <source>
        <dbReference type="ARBA" id="ARBA00023125"/>
    </source>
</evidence>
<organism evidence="6 7">
    <name type="scientific">Methanomethylovorans hollandica (strain DSM 15978 / NBRC 107637 / DMS1)</name>
    <dbReference type="NCBI Taxonomy" id="867904"/>
    <lineage>
        <taxon>Archaea</taxon>
        <taxon>Methanobacteriati</taxon>
        <taxon>Methanobacteriota</taxon>
        <taxon>Stenosarchaea group</taxon>
        <taxon>Methanomicrobia</taxon>
        <taxon>Methanosarcinales</taxon>
        <taxon>Methanosarcinaceae</taxon>
        <taxon>Methanomethylovorans</taxon>
    </lineage>
</organism>
<dbReference type="CDD" id="cd17513">
    <property type="entry name" value="RMtype1_S_AveSPN6ORF1907P_TRD2-CR2_like"/>
    <property type="match status" value="1"/>
</dbReference>
<dbReference type="RefSeq" id="WP_015324748.1">
    <property type="nucleotide sequence ID" value="NC_019977.1"/>
</dbReference>
<reference evidence="7" key="1">
    <citation type="submission" date="2012-02" db="EMBL/GenBank/DDBJ databases">
        <title>Complete sequence of chromosome of Methanomethylovorans hollandica DSM 15978.</title>
        <authorList>
            <person name="Lucas S."/>
            <person name="Copeland A."/>
            <person name="Lapidus A."/>
            <person name="Glavina del Rio T."/>
            <person name="Dalin E."/>
            <person name="Tice H."/>
            <person name="Bruce D."/>
            <person name="Goodwin L."/>
            <person name="Pitluck S."/>
            <person name="Peters L."/>
            <person name="Mikhailova N."/>
            <person name="Held B."/>
            <person name="Kyrpides N."/>
            <person name="Mavromatis K."/>
            <person name="Ivanova N."/>
            <person name="Brettin T."/>
            <person name="Detter J.C."/>
            <person name="Han C."/>
            <person name="Larimer F."/>
            <person name="Land M."/>
            <person name="Hauser L."/>
            <person name="Markowitz V."/>
            <person name="Cheng J.-F."/>
            <person name="Hugenholtz P."/>
            <person name="Woyke T."/>
            <person name="Wu D."/>
            <person name="Spring S."/>
            <person name="Schroeder M."/>
            <person name="Brambilla E."/>
            <person name="Klenk H.-P."/>
            <person name="Eisen J.A."/>
        </authorList>
    </citation>
    <scope>NUCLEOTIDE SEQUENCE [LARGE SCALE GENOMIC DNA]</scope>
    <source>
        <strain evidence="7">DSM 15978 / NBRC 107637 / DMS1</strain>
    </source>
</reference>
<dbReference type="InterPro" id="IPR044946">
    <property type="entry name" value="Restrct_endonuc_typeI_TRD_sf"/>
</dbReference>
<evidence type="ECO:0000256" key="4">
    <source>
        <dbReference type="SAM" id="Coils"/>
    </source>
</evidence>
<name>L0KVV5_METHD</name>
<dbReference type="PANTHER" id="PTHR30408">
    <property type="entry name" value="TYPE-1 RESTRICTION ENZYME ECOKI SPECIFICITY PROTEIN"/>
    <property type="match status" value="1"/>
</dbReference>
<dbReference type="Gene3D" id="3.90.220.20">
    <property type="entry name" value="DNA methylase specificity domains"/>
    <property type="match status" value="2"/>
</dbReference>
<dbReference type="InterPro" id="IPR052021">
    <property type="entry name" value="Type-I_RS_S_subunit"/>
</dbReference>
<keyword evidence="6" id="KW-0255">Endonuclease</keyword>
<evidence type="ECO:0000256" key="2">
    <source>
        <dbReference type="ARBA" id="ARBA00022747"/>
    </source>
</evidence>
<keyword evidence="4" id="KW-0175">Coiled coil</keyword>
<gene>
    <name evidence="6" type="ordered locus">Metho_1368</name>
</gene>
<dbReference type="OrthoDB" id="84651at2157"/>
<evidence type="ECO:0000256" key="1">
    <source>
        <dbReference type="ARBA" id="ARBA00010923"/>
    </source>
</evidence>
<dbReference type="HOGENOM" id="CLU_021095_0_3_2"/>
<keyword evidence="6" id="KW-0378">Hydrolase</keyword>
<dbReference type="SUPFAM" id="SSF116734">
    <property type="entry name" value="DNA methylase specificity domain"/>
    <property type="match status" value="2"/>
</dbReference>